<feature type="compositionally biased region" description="Polar residues" evidence="1">
    <location>
        <begin position="49"/>
        <end position="59"/>
    </location>
</feature>
<sequence>MRVMRRAAEFLFTRVLRSRLGIALVIGVLVFGVIGAARLVSDAGDPLTGLSNRPSQPITTVDPAAGDDGVLGGTAPPTPVTLPGAPTPEQVADRFTAAWLGGRGDSADEWHDALRPLSTPELTEKLSGADPAGVPAERTTGEASLRPRTERFVEVLVPLDTGRLRLELVAPDGQWLVDAVDWERT</sequence>
<organism evidence="2">
    <name type="scientific">Micromonospora carbonacea</name>
    <dbReference type="NCBI Taxonomy" id="47853"/>
    <lineage>
        <taxon>Bacteria</taxon>
        <taxon>Bacillati</taxon>
        <taxon>Actinomycetota</taxon>
        <taxon>Actinomycetes</taxon>
        <taxon>Micromonosporales</taxon>
        <taxon>Micromonosporaceae</taxon>
        <taxon>Micromonospora</taxon>
    </lineage>
</organism>
<dbReference type="EMBL" id="CP058905">
    <property type="protein sequence ID" value="QLJ98298.1"/>
    <property type="molecule type" value="Genomic_DNA"/>
</dbReference>
<evidence type="ECO:0000313" key="2">
    <source>
        <dbReference type="EMBL" id="QLJ98298.1"/>
    </source>
</evidence>
<feature type="region of interest" description="Disordered" evidence="1">
    <location>
        <begin position="121"/>
        <end position="142"/>
    </location>
</feature>
<evidence type="ECO:0000256" key="1">
    <source>
        <dbReference type="SAM" id="MobiDB-lite"/>
    </source>
</evidence>
<protein>
    <submittedName>
        <fullName evidence="2">Uncharacterized protein</fullName>
    </submittedName>
</protein>
<name>A0A7D5Y5S0_9ACTN</name>
<dbReference type="AlphaFoldDB" id="A0A7D5Y5S0"/>
<reference evidence="2" key="1">
    <citation type="submission" date="2020-08" db="EMBL/GenBank/DDBJ databases">
        <title>A bifunctional nitrone conjugated secondary metabolite targeting the ribosome.</title>
        <authorList>
            <person name="Limbrick E.M."/>
            <person name="Graf M."/>
            <person name="Derewacz D.K."/>
            <person name="Nguyen F."/>
            <person name="Spraggins J.M."/>
            <person name="Wieland M."/>
            <person name="Ynigez-Gutierrez A.E."/>
            <person name="Reisman B.J."/>
            <person name="Zinshteyn B."/>
            <person name="McCulloch K."/>
            <person name="Iverson T.M."/>
            <person name="Green R."/>
            <person name="Wilson D.N."/>
            <person name="Bachmann B.O."/>
        </authorList>
    </citation>
    <scope>NUCLEOTIDE SEQUENCE</scope>
    <source>
        <strain evidence="2">Africana</strain>
    </source>
</reference>
<accession>A0A7D5Y5S0</accession>
<proteinExistence type="predicted"/>
<gene>
    <name evidence="2" type="ORF">HZU44_26900</name>
</gene>
<feature type="region of interest" description="Disordered" evidence="1">
    <location>
        <begin position="45"/>
        <end position="73"/>
    </location>
</feature>